<keyword evidence="3" id="KW-0378">Hydrolase</keyword>
<feature type="domain" description="Creatinase N-terminal" evidence="2">
    <location>
        <begin position="8"/>
        <end position="134"/>
    </location>
</feature>
<accession>A0A5N1GHT3</accession>
<dbReference type="InterPro" id="IPR000587">
    <property type="entry name" value="Creatinase_N"/>
</dbReference>
<dbReference type="PANTHER" id="PTHR46112">
    <property type="entry name" value="AMINOPEPTIDASE"/>
    <property type="match status" value="1"/>
</dbReference>
<evidence type="ECO:0000313" key="3">
    <source>
        <dbReference type="EMBL" id="KAA9300483.1"/>
    </source>
</evidence>
<gene>
    <name evidence="3" type="ORF">F6I03_06640</name>
</gene>
<evidence type="ECO:0000259" key="1">
    <source>
        <dbReference type="Pfam" id="PF00557"/>
    </source>
</evidence>
<dbReference type="RefSeq" id="WP_070431052.1">
    <property type="nucleotide sequence ID" value="NZ_VYWO01000004.1"/>
</dbReference>
<proteinExistence type="predicted"/>
<keyword evidence="3" id="KW-0645">Protease</keyword>
<protein>
    <submittedName>
        <fullName evidence="3">Aminopeptidase P family protein</fullName>
    </submittedName>
</protein>
<dbReference type="PANTHER" id="PTHR46112:SF3">
    <property type="entry name" value="AMINOPEPTIDASE YPDF"/>
    <property type="match status" value="1"/>
</dbReference>
<dbReference type="OrthoDB" id="9806388at2"/>
<dbReference type="InterPro" id="IPR036005">
    <property type="entry name" value="Creatinase/aminopeptidase-like"/>
</dbReference>
<comment type="caution">
    <text evidence="3">The sequence shown here is derived from an EMBL/GenBank/DDBJ whole genome shotgun (WGS) entry which is preliminary data.</text>
</comment>
<dbReference type="SUPFAM" id="SSF55920">
    <property type="entry name" value="Creatinase/aminopeptidase"/>
    <property type="match status" value="1"/>
</dbReference>
<reference evidence="3 4" key="1">
    <citation type="submission" date="2019-09" db="EMBL/GenBank/DDBJ databases">
        <title>Draft genome sequence assemblies of isolates from the urinary tract.</title>
        <authorList>
            <person name="Mores C.R."/>
            <person name="Putonti C."/>
            <person name="Wolfe A.J."/>
        </authorList>
    </citation>
    <scope>NUCLEOTIDE SEQUENCE [LARGE SCALE GENOMIC DNA]</scope>
    <source>
        <strain evidence="3 4">UMB623</strain>
    </source>
</reference>
<dbReference type="AlphaFoldDB" id="A0A5N1GHT3"/>
<keyword evidence="3" id="KW-0031">Aminopeptidase</keyword>
<dbReference type="Gene3D" id="3.90.230.10">
    <property type="entry name" value="Creatinase/methionine aminopeptidase superfamily"/>
    <property type="match status" value="1"/>
</dbReference>
<evidence type="ECO:0000259" key="2">
    <source>
        <dbReference type="Pfam" id="PF01321"/>
    </source>
</evidence>
<dbReference type="Pfam" id="PF01321">
    <property type="entry name" value="Creatinase_N"/>
    <property type="match status" value="1"/>
</dbReference>
<dbReference type="InterPro" id="IPR050659">
    <property type="entry name" value="Peptidase_M24B"/>
</dbReference>
<name>A0A5N1GHT3_9LACT</name>
<dbReference type="Pfam" id="PF00557">
    <property type="entry name" value="Peptidase_M24"/>
    <property type="match status" value="1"/>
</dbReference>
<dbReference type="SUPFAM" id="SSF53092">
    <property type="entry name" value="Creatinase/prolidase N-terminal domain"/>
    <property type="match status" value="1"/>
</dbReference>
<organism evidence="3 4">
    <name type="scientific">Aerococcus sanguinicola</name>
    <dbReference type="NCBI Taxonomy" id="119206"/>
    <lineage>
        <taxon>Bacteria</taxon>
        <taxon>Bacillati</taxon>
        <taxon>Bacillota</taxon>
        <taxon>Bacilli</taxon>
        <taxon>Lactobacillales</taxon>
        <taxon>Aerococcaceae</taxon>
        <taxon>Aerococcus</taxon>
    </lineage>
</organism>
<dbReference type="EMBL" id="VYWO01000004">
    <property type="protein sequence ID" value="KAA9300483.1"/>
    <property type="molecule type" value="Genomic_DNA"/>
</dbReference>
<evidence type="ECO:0000313" key="4">
    <source>
        <dbReference type="Proteomes" id="UP000327148"/>
    </source>
</evidence>
<dbReference type="Proteomes" id="UP000327148">
    <property type="component" value="Unassembled WGS sequence"/>
</dbReference>
<dbReference type="Gene3D" id="3.40.350.10">
    <property type="entry name" value="Creatinase/prolidase N-terminal domain"/>
    <property type="match status" value="1"/>
</dbReference>
<dbReference type="InterPro" id="IPR029149">
    <property type="entry name" value="Creatin/AminoP/Spt16_N"/>
</dbReference>
<dbReference type="STRING" id="119206.AWM72_02250"/>
<dbReference type="InterPro" id="IPR000994">
    <property type="entry name" value="Pept_M24"/>
</dbReference>
<feature type="domain" description="Peptidase M24" evidence="1">
    <location>
        <begin position="143"/>
        <end position="345"/>
    </location>
</feature>
<sequence>MANEYPARLSGLQDRLETQHVNQILITDPYSIYYYTGVLLDPMERLWLLIVPHEGRPCLVANELFRFQVDPLFQVIRTKDQDDFSQLLKKLPLEEVGNYGIDKQMTANYLLPLISNYPLSNFNLASQLVDQQRGIKSAEEQDRLRQASALNDQAMARLVEEVLPYGPSEIEACRALEDIYQELGADGGFSFEPIVAYGANGADPHHLSDQTRPQPGDAIVVDIGCRHQGYCSDMTRTFYYGQVDPLDRDIYELTRQAQEAGIAAVQVGQARFKDVDNACRSTIAQAGYGDQFIHRTGHSIGQETHEAGDVSQANTKPIEAGQCFSIEPGIYLEGQTAVRIEDLVIAQTDGVEVINQYPKDLTIIPIKGERAGA</sequence>
<dbReference type="GO" id="GO:0004177">
    <property type="term" value="F:aminopeptidase activity"/>
    <property type="evidence" value="ECO:0007669"/>
    <property type="project" value="UniProtKB-KW"/>
</dbReference>